<dbReference type="SUPFAM" id="SSF46785">
    <property type="entry name" value="Winged helix' DNA-binding domain"/>
    <property type="match status" value="1"/>
</dbReference>
<name>A0A344L4C2_9PSEU</name>
<reference evidence="2 3" key="1">
    <citation type="submission" date="2016-04" db="EMBL/GenBank/DDBJ databases">
        <title>Complete genome sequence and analysis of deep-sea sediment isolate, Amycolatopsis sp. WP1.</title>
        <authorList>
            <person name="Wang H."/>
            <person name="Chen S."/>
            <person name="Wu Q."/>
        </authorList>
    </citation>
    <scope>NUCLEOTIDE SEQUENCE [LARGE SCALE GENOMIC DNA]</scope>
    <source>
        <strain evidence="2 3">WP1</strain>
    </source>
</reference>
<dbReference type="Proteomes" id="UP000250434">
    <property type="component" value="Chromosome"/>
</dbReference>
<dbReference type="InterPro" id="IPR036388">
    <property type="entry name" value="WH-like_DNA-bd_sf"/>
</dbReference>
<dbReference type="PANTHER" id="PTHR30136">
    <property type="entry name" value="HELIX-TURN-HELIX TRANSCRIPTIONAL REGULATOR, ICLR FAMILY"/>
    <property type="match status" value="1"/>
</dbReference>
<evidence type="ECO:0000313" key="3">
    <source>
        <dbReference type="Proteomes" id="UP000250434"/>
    </source>
</evidence>
<dbReference type="InterPro" id="IPR036390">
    <property type="entry name" value="WH_DNA-bd_sf"/>
</dbReference>
<dbReference type="PANTHER" id="PTHR30136:SF2">
    <property type="entry name" value="TRANSCRIPTIONAL REGULATOR ICLR"/>
    <property type="match status" value="1"/>
</dbReference>
<protein>
    <recommendedName>
        <fullName evidence="1">HTH iclR-type domain-containing protein</fullName>
    </recommendedName>
</protein>
<gene>
    <name evidence="2" type="ORF">A4R43_10375</name>
</gene>
<feature type="domain" description="HTH iclR-type" evidence="1">
    <location>
        <begin position="5"/>
        <end position="66"/>
    </location>
</feature>
<dbReference type="GO" id="GO:0003700">
    <property type="term" value="F:DNA-binding transcription factor activity"/>
    <property type="evidence" value="ECO:0007669"/>
    <property type="project" value="TreeGrafter"/>
</dbReference>
<dbReference type="Pfam" id="PF09339">
    <property type="entry name" value="HTH_IclR"/>
    <property type="match status" value="1"/>
</dbReference>
<organism evidence="2 3">
    <name type="scientific">Amycolatopsis albispora</name>
    <dbReference type="NCBI Taxonomy" id="1804986"/>
    <lineage>
        <taxon>Bacteria</taxon>
        <taxon>Bacillati</taxon>
        <taxon>Actinomycetota</taxon>
        <taxon>Actinomycetes</taxon>
        <taxon>Pseudonocardiales</taxon>
        <taxon>Pseudonocardiaceae</taxon>
        <taxon>Amycolatopsis</taxon>
    </lineage>
</organism>
<evidence type="ECO:0000259" key="1">
    <source>
        <dbReference type="PROSITE" id="PS51077"/>
    </source>
</evidence>
<dbReference type="InterPro" id="IPR005471">
    <property type="entry name" value="Tscrpt_reg_IclR_N"/>
</dbReference>
<dbReference type="KEGG" id="aab:A4R43_10375"/>
<dbReference type="EMBL" id="CP015163">
    <property type="protein sequence ID" value="AXB42896.1"/>
    <property type="molecule type" value="Genomic_DNA"/>
</dbReference>
<dbReference type="PROSITE" id="PS51077">
    <property type="entry name" value="HTH_ICLR"/>
    <property type="match status" value="1"/>
</dbReference>
<accession>A0A344L4C2</accession>
<dbReference type="Gene3D" id="1.10.10.10">
    <property type="entry name" value="Winged helix-like DNA-binding domain superfamily/Winged helix DNA-binding domain"/>
    <property type="match status" value="1"/>
</dbReference>
<evidence type="ECO:0000313" key="2">
    <source>
        <dbReference type="EMBL" id="AXB42896.1"/>
    </source>
</evidence>
<dbReference type="GO" id="GO:0003677">
    <property type="term" value="F:DNA binding"/>
    <property type="evidence" value="ECO:0007669"/>
    <property type="project" value="InterPro"/>
</dbReference>
<dbReference type="OrthoDB" id="60629at2"/>
<keyword evidence="3" id="KW-1185">Reference proteome</keyword>
<dbReference type="SMART" id="SM00346">
    <property type="entry name" value="HTH_ICLR"/>
    <property type="match status" value="1"/>
</dbReference>
<dbReference type="GO" id="GO:0045892">
    <property type="term" value="P:negative regulation of DNA-templated transcription"/>
    <property type="evidence" value="ECO:0007669"/>
    <property type="project" value="TreeGrafter"/>
</dbReference>
<proteinExistence type="predicted"/>
<sequence>MVREIPAVARALDVLEYALAEGRVSAGEVTSRLGVPRTTAHELLATLAERGYLARPAKRAAYTLGPGVGRLGEAWAVRQRLEGEGEPLAKALAAWYGHEVAIAVPAGERVRVVACSGAPDGRTEVLCRVLTGTDGVAREIADEEVRLAAGVRGAWGPVAALGLRVPRDCWLRVPPAQWDARVAAGAARLGRVLTGATAAV</sequence>
<dbReference type="RefSeq" id="WP_113692148.1">
    <property type="nucleotide sequence ID" value="NZ_CP015163.1"/>
</dbReference>
<dbReference type="AlphaFoldDB" id="A0A344L4C2"/>
<dbReference type="InterPro" id="IPR050707">
    <property type="entry name" value="HTH_MetabolicPath_Reg"/>
</dbReference>